<keyword evidence="8" id="KW-1185">Reference proteome</keyword>
<dbReference type="CDD" id="cd15798">
    <property type="entry name" value="PMEI-like_3"/>
    <property type="match status" value="1"/>
</dbReference>
<dbReference type="Proteomes" id="UP001180020">
    <property type="component" value="Unassembled WGS sequence"/>
</dbReference>
<dbReference type="SUPFAM" id="SSF101148">
    <property type="entry name" value="Plant invertase/pectin methylesterase inhibitor"/>
    <property type="match status" value="1"/>
</dbReference>
<evidence type="ECO:0000256" key="4">
    <source>
        <dbReference type="ARBA" id="ARBA00023157"/>
    </source>
</evidence>
<evidence type="ECO:0000259" key="6">
    <source>
        <dbReference type="SMART" id="SM00856"/>
    </source>
</evidence>
<dbReference type="GO" id="GO:0004857">
    <property type="term" value="F:enzyme inhibitor activity"/>
    <property type="evidence" value="ECO:0007669"/>
    <property type="project" value="InterPro"/>
</dbReference>
<dbReference type="GO" id="GO:0005576">
    <property type="term" value="C:extracellular region"/>
    <property type="evidence" value="ECO:0007669"/>
    <property type="project" value="UniProtKB-SubCell"/>
</dbReference>
<evidence type="ECO:0000256" key="3">
    <source>
        <dbReference type="ARBA" id="ARBA00022729"/>
    </source>
</evidence>
<dbReference type="PANTHER" id="PTHR31080:SF296">
    <property type="entry name" value="OS05G0360900 PROTEIN"/>
    <property type="match status" value="1"/>
</dbReference>
<evidence type="ECO:0000256" key="2">
    <source>
        <dbReference type="ARBA" id="ARBA00022525"/>
    </source>
</evidence>
<dbReference type="AlphaFoldDB" id="A0AAV9DUR1"/>
<dbReference type="InterPro" id="IPR006501">
    <property type="entry name" value="Pectinesterase_inhib_dom"/>
</dbReference>
<reference evidence="7" key="2">
    <citation type="submission" date="2023-06" db="EMBL/GenBank/DDBJ databases">
        <authorList>
            <person name="Ma L."/>
            <person name="Liu K.-W."/>
            <person name="Li Z."/>
            <person name="Hsiao Y.-Y."/>
            <person name="Qi Y."/>
            <person name="Fu T."/>
            <person name="Tang G."/>
            <person name="Zhang D."/>
            <person name="Sun W.-H."/>
            <person name="Liu D.-K."/>
            <person name="Li Y."/>
            <person name="Chen G.-Z."/>
            <person name="Liu X.-D."/>
            <person name="Liao X.-Y."/>
            <person name="Jiang Y.-T."/>
            <person name="Yu X."/>
            <person name="Hao Y."/>
            <person name="Huang J."/>
            <person name="Zhao X.-W."/>
            <person name="Ke S."/>
            <person name="Chen Y.-Y."/>
            <person name="Wu W.-L."/>
            <person name="Hsu J.-L."/>
            <person name="Lin Y.-F."/>
            <person name="Huang M.-D."/>
            <person name="Li C.-Y."/>
            <person name="Huang L."/>
            <person name="Wang Z.-W."/>
            <person name="Zhao X."/>
            <person name="Zhong W.-Y."/>
            <person name="Peng D.-H."/>
            <person name="Ahmad S."/>
            <person name="Lan S."/>
            <person name="Zhang J.-S."/>
            <person name="Tsai W.-C."/>
            <person name="Van De Peer Y."/>
            <person name="Liu Z.-J."/>
        </authorList>
    </citation>
    <scope>NUCLEOTIDE SEQUENCE</scope>
    <source>
        <strain evidence="7">CP</strain>
        <tissue evidence="7">Leaves</tissue>
    </source>
</reference>
<dbReference type="SMART" id="SM00856">
    <property type="entry name" value="PMEI"/>
    <property type="match status" value="1"/>
</dbReference>
<dbReference type="PANTHER" id="PTHR31080">
    <property type="entry name" value="PECTINESTERASE INHIBITOR-LIKE"/>
    <property type="match status" value="1"/>
</dbReference>
<keyword evidence="4" id="KW-1015">Disulfide bond</keyword>
<evidence type="ECO:0000256" key="1">
    <source>
        <dbReference type="ARBA" id="ARBA00004239"/>
    </source>
</evidence>
<dbReference type="InterPro" id="IPR035513">
    <property type="entry name" value="Invertase/methylesterase_inhib"/>
</dbReference>
<evidence type="ECO:0000313" key="8">
    <source>
        <dbReference type="Proteomes" id="UP001180020"/>
    </source>
</evidence>
<dbReference type="Pfam" id="PF04043">
    <property type="entry name" value="PMEI"/>
    <property type="match status" value="1"/>
</dbReference>
<organism evidence="7 8">
    <name type="scientific">Acorus calamus</name>
    <name type="common">Sweet flag</name>
    <dbReference type="NCBI Taxonomy" id="4465"/>
    <lineage>
        <taxon>Eukaryota</taxon>
        <taxon>Viridiplantae</taxon>
        <taxon>Streptophyta</taxon>
        <taxon>Embryophyta</taxon>
        <taxon>Tracheophyta</taxon>
        <taxon>Spermatophyta</taxon>
        <taxon>Magnoliopsida</taxon>
        <taxon>Liliopsida</taxon>
        <taxon>Acoraceae</taxon>
        <taxon>Acorus</taxon>
    </lineage>
</organism>
<comment type="subcellular location">
    <subcellularLocation>
        <location evidence="1">Secreted</location>
        <location evidence="1">Extracellular space</location>
    </subcellularLocation>
</comment>
<dbReference type="Gene3D" id="1.20.140.40">
    <property type="entry name" value="Invertase/pectin methylesterase inhibitor family protein"/>
    <property type="match status" value="1"/>
</dbReference>
<proteinExistence type="inferred from homology"/>
<sequence>MNSHVPNSLIKKALSLPHPSPPNPFPTITSIANQVLQVKERERQNMMKGYTNPTFISNPIAAPLLLLLLTPFTTGLPLRSPSQPPQTTPTTTDFIKTSCSTTEYPILCVATLIAYASKIKTNPTELARTALSVSLDHARLASASMSRLSSSTMGALKPREAVALRDCMETLGDAVEELRSSLSEMDHLRGQNFGFRISDIQTWVSAALTNEDTCMDGFDEGVGGGGGGGERVEGGVKSVVRGEVVKVARLTSNALALINGLVSTTSPQ</sequence>
<dbReference type="InterPro" id="IPR051955">
    <property type="entry name" value="PME_Inhibitor"/>
</dbReference>
<gene>
    <name evidence="7" type="ORF">QJS10_CPB11g00426</name>
</gene>
<dbReference type="EMBL" id="JAUJYO010000011">
    <property type="protein sequence ID" value="KAK1304977.1"/>
    <property type="molecule type" value="Genomic_DNA"/>
</dbReference>
<feature type="domain" description="Pectinesterase inhibitor" evidence="6">
    <location>
        <begin position="90"/>
        <end position="257"/>
    </location>
</feature>
<reference evidence="7" key="1">
    <citation type="journal article" date="2023" name="Nat. Commun.">
        <title>Diploid and tetraploid genomes of Acorus and the evolution of monocots.</title>
        <authorList>
            <person name="Ma L."/>
            <person name="Liu K.W."/>
            <person name="Li Z."/>
            <person name="Hsiao Y.Y."/>
            <person name="Qi Y."/>
            <person name="Fu T."/>
            <person name="Tang G.D."/>
            <person name="Zhang D."/>
            <person name="Sun W.H."/>
            <person name="Liu D.K."/>
            <person name="Li Y."/>
            <person name="Chen G.Z."/>
            <person name="Liu X.D."/>
            <person name="Liao X.Y."/>
            <person name="Jiang Y.T."/>
            <person name="Yu X."/>
            <person name="Hao Y."/>
            <person name="Huang J."/>
            <person name="Zhao X.W."/>
            <person name="Ke S."/>
            <person name="Chen Y.Y."/>
            <person name="Wu W.L."/>
            <person name="Hsu J.L."/>
            <person name="Lin Y.F."/>
            <person name="Huang M.D."/>
            <person name="Li C.Y."/>
            <person name="Huang L."/>
            <person name="Wang Z.W."/>
            <person name="Zhao X."/>
            <person name="Zhong W.Y."/>
            <person name="Peng D.H."/>
            <person name="Ahmad S."/>
            <person name="Lan S."/>
            <person name="Zhang J.S."/>
            <person name="Tsai W.C."/>
            <person name="Van de Peer Y."/>
            <person name="Liu Z.J."/>
        </authorList>
    </citation>
    <scope>NUCLEOTIDE SEQUENCE</scope>
    <source>
        <strain evidence="7">CP</strain>
    </source>
</reference>
<comment type="caution">
    <text evidence="7">The sequence shown here is derived from an EMBL/GenBank/DDBJ whole genome shotgun (WGS) entry which is preliminary data.</text>
</comment>
<evidence type="ECO:0000313" key="7">
    <source>
        <dbReference type="EMBL" id="KAK1304977.1"/>
    </source>
</evidence>
<keyword evidence="2" id="KW-0964">Secreted</keyword>
<comment type="similarity">
    <text evidence="5">Belongs to the PMEI family.</text>
</comment>
<accession>A0AAV9DUR1</accession>
<protein>
    <recommendedName>
        <fullName evidence="6">Pectinesterase inhibitor domain-containing protein</fullName>
    </recommendedName>
</protein>
<dbReference type="NCBIfam" id="TIGR01614">
    <property type="entry name" value="PME_inhib"/>
    <property type="match status" value="1"/>
</dbReference>
<dbReference type="FunFam" id="1.20.140.40:FF:000006">
    <property type="entry name" value="Pectinesterase inhibitor 3"/>
    <property type="match status" value="1"/>
</dbReference>
<name>A0AAV9DUR1_ACOCL</name>
<keyword evidence="3" id="KW-0732">Signal</keyword>
<evidence type="ECO:0000256" key="5">
    <source>
        <dbReference type="ARBA" id="ARBA00038471"/>
    </source>
</evidence>